<feature type="transmembrane region" description="Helical" evidence="6">
    <location>
        <begin position="303"/>
        <end position="327"/>
    </location>
</feature>
<feature type="transmembrane region" description="Helical" evidence="6">
    <location>
        <begin position="50"/>
        <end position="70"/>
    </location>
</feature>
<evidence type="ECO:0000256" key="6">
    <source>
        <dbReference type="SAM" id="Phobius"/>
    </source>
</evidence>
<dbReference type="AlphaFoldDB" id="A0A078LV01"/>
<dbReference type="PROSITE" id="PS50850">
    <property type="entry name" value="MFS"/>
    <property type="match status" value="1"/>
</dbReference>
<evidence type="ECO:0000259" key="7">
    <source>
        <dbReference type="PROSITE" id="PS50850"/>
    </source>
</evidence>
<dbReference type="GO" id="GO:0022857">
    <property type="term" value="F:transmembrane transporter activity"/>
    <property type="evidence" value="ECO:0007669"/>
    <property type="project" value="InterPro"/>
</dbReference>
<dbReference type="PANTHER" id="PTHR23523:SF2">
    <property type="entry name" value="2-NITROIMIDAZOLE TRANSPORTER"/>
    <property type="match status" value="1"/>
</dbReference>
<name>A0A078LV01_9STAP</name>
<sequence>MNKIYNKNTFLLLFVIAAISLNLRLGITSVGPLMDTIRTSLSLSNAQASLLTTVPVLCMGIFASLATVLNKKYGSKFTLILMLSVLGVATALRGFVPGFSTLLITAFLIGLAIAVLGPTMSSVIKKYFPGHAAIAIGISTFFMSLGSAASAALTGIFFEVSDSFMFALAIWSAFALFGVLVVAFVLKTGDKSKLPKQEVSKVKYKFPSPWKQIKPYLFMLFYALQAALYFSTITWLVPMSVENGMTMIQGGMLLSAVMSVQVIFNLLLPIMMEKYPARRNWIYFILAAGTAATLLFWTGDHTLMWIAAFMMGIPLGGLYSAALMLPLDETLTANGANSWTAMMQTGGCIIGGLFPFVIGFIYDSTQNHNYTMTILLVIYVLAFILITIIGNKKENNFDKFIVEPSDS</sequence>
<dbReference type="OrthoDB" id="9797740at2"/>
<dbReference type="InterPro" id="IPR011701">
    <property type="entry name" value="MFS"/>
</dbReference>
<dbReference type="InterPro" id="IPR020846">
    <property type="entry name" value="MFS_dom"/>
</dbReference>
<feature type="transmembrane region" description="Helical" evidence="6">
    <location>
        <begin position="280"/>
        <end position="297"/>
    </location>
</feature>
<dbReference type="InterPro" id="IPR036259">
    <property type="entry name" value="MFS_trans_sf"/>
</dbReference>
<feature type="transmembrane region" description="Helical" evidence="6">
    <location>
        <begin position="77"/>
        <end position="96"/>
    </location>
</feature>
<protein>
    <submittedName>
        <fullName evidence="8">Putative transporter YycB</fullName>
    </submittedName>
</protein>
<feature type="transmembrane region" description="Helical" evidence="6">
    <location>
        <begin position="164"/>
        <end position="186"/>
    </location>
</feature>
<dbReference type="InterPro" id="IPR052524">
    <property type="entry name" value="MFS_Cyanate_Porter"/>
</dbReference>
<keyword evidence="2" id="KW-0813">Transport</keyword>
<evidence type="ECO:0000256" key="5">
    <source>
        <dbReference type="ARBA" id="ARBA00023136"/>
    </source>
</evidence>
<evidence type="ECO:0000313" key="9">
    <source>
        <dbReference type="Proteomes" id="UP000044136"/>
    </source>
</evidence>
<dbReference type="PANTHER" id="PTHR23523">
    <property type="match status" value="1"/>
</dbReference>
<feature type="transmembrane region" description="Helical" evidence="6">
    <location>
        <begin position="339"/>
        <end position="362"/>
    </location>
</feature>
<keyword evidence="9" id="KW-1185">Reference proteome</keyword>
<accession>A0A078LV01</accession>
<dbReference type="Gene3D" id="1.20.1250.20">
    <property type="entry name" value="MFS general substrate transporter like domains"/>
    <property type="match status" value="2"/>
</dbReference>
<dbReference type="HOGENOM" id="CLU_038046_4_0_9"/>
<dbReference type="SUPFAM" id="SSF103473">
    <property type="entry name" value="MFS general substrate transporter"/>
    <property type="match status" value="1"/>
</dbReference>
<organism evidence="8 9">
    <name type="scientific">Jeotgalicoccus saudimassiliensis</name>
    <dbReference type="NCBI Taxonomy" id="1461582"/>
    <lineage>
        <taxon>Bacteria</taxon>
        <taxon>Bacillati</taxon>
        <taxon>Bacillota</taxon>
        <taxon>Bacilli</taxon>
        <taxon>Bacillales</taxon>
        <taxon>Staphylococcaceae</taxon>
        <taxon>Jeotgalicoccus</taxon>
    </lineage>
</organism>
<reference evidence="8 9" key="1">
    <citation type="submission" date="2014-07" db="EMBL/GenBank/DDBJ databases">
        <authorList>
            <person name="Urmite Genomes Urmite Genomes"/>
        </authorList>
    </citation>
    <scope>NUCLEOTIDE SEQUENCE [LARGE SCALE GENOMIC DNA]</scope>
    <source>
        <strain evidence="8 9">13MG44_air</strain>
    </source>
</reference>
<evidence type="ECO:0000256" key="1">
    <source>
        <dbReference type="ARBA" id="ARBA00004651"/>
    </source>
</evidence>
<feature type="transmembrane region" description="Helical" evidence="6">
    <location>
        <begin position="368"/>
        <end position="389"/>
    </location>
</feature>
<dbReference type="eggNOG" id="COG2807">
    <property type="taxonomic scope" value="Bacteria"/>
</dbReference>
<dbReference type="GO" id="GO:0005886">
    <property type="term" value="C:plasma membrane"/>
    <property type="evidence" value="ECO:0007669"/>
    <property type="project" value="UniProtKB-SubCell"/>
</dbReference>
<feature type="transmembrane region" description="Helical" evidence="6">
    <location>
        <begin position="132"/>
        <end position="158"/>
    </location>
</feature>
<gene>
    <name evidence="8" type="primary">yycB_1</name>
    <name evidence="8" type="ORF">BN1048_00137</name>
</gene>
<evidence type="ECO:0000256" key="3">
    <source>
        <dbReference type="ARBA" id="ARBA00022692"/>
    </source>
</evidence>
<feature type="transmembrane region" description="Helical" evidence="6">
    <location>
        <begin position="216"/>
        <end position="236"/>
    </location>
</feature>
<keyword evidence="4 6" id="KW-1133">Transmembrane helix</keyword>
<dbReference type="Proteomes" id="UP000044136">
    <property type="component" value="Unassembled WGS sequence"/>
</dbReference>
<feature type="transmembrane region" description="Helical" evidence="6">
    <location>
        <begin position="102"/>
        <end position="120"/>
    </location>
</feature>
<comment type="subcellular location">
    <subcellularLocation>
        <location evidence="1">Cell membrane</location>
        <topology evidence="1">Multi-pass membrane protein</topology>
    </subcellularLocation>
</comment>
<dbReference type="EMBL" id="CCSE01000001">
    <property type="protein sequence ID" value="CDZ99018.1"/>
    <property type="molecule type" value="Genomic_DNA"/>
</dbReference>
<proteinExistence type="predicted"/>
<evidence type="ECO:0000313" key="8">
    <source>
        <dbReference type="EMBL" id="CDZ99018.1"/>
    </source>
</evidence>
<evidence type="ECO:0000256" key="2">
    <source>
        <dbReference type="ARBA" id="ARBA00022448"/>
    </source>
</evidence>
<dbReference type="Pfam" id="PF07690">
    <property type="entry name" value="MFS_1"/>
    <property type="match status" value="1"/>
</dbReference>
<feature type="transmembrane region" description="Helical" evidence="6">
    <location>
        <begin position="248"/>
        <end position="268"/>
    </location>
</feature>
<feature type="domain" description="Major facilitator superfamily (MFS) profile" evidence="7">
    <location>
        <begin position="10"/>
        <end position="394"/>
    </location>
</feature>
<keyword evidence="5 6" id="KW-0472">Membrane</keyword>
<evidence type="ECO:0000256" key="4">
    <source>
        <dbReference type="ARBA" id="ARBA00022989"/>
    </source>
</evidence>
<dbReference type="RefSeq" id="WP_052108696.1">
    <property type="nucleotide sequence ID" value="NZ_CCSE01000001.1"/>
</dbReference>
<keyword evidence="3 6" id="KW-0812">Transmembrane</keyword>
<dbReference type="STRING" id="1461582.BN1048_00137"/>